<gene>
    <name evidence="1" type="ORF">OLMES_4067</name>
</gene>
<sequence>MTIGTVNTNATQASEYQYTQQQDDLISVMMHADYFKFTPEERTIFNQQFAALLQSPNLSQEDVEQFAQMIQKFSQEPDFSSFTPELAQSVGDSMNPALFNATVEKLLEETNPNSFKGSLAQAFSEVDVELLSAQQRTDILNTLFDAGISQGEISETEAAEITEMLTKITSNATDTAIEFGNDFSMPAPLITGSKEHYQDLLLGTENRDMLQTFIHETKDSTIHSRDQSLIQLTDKLLENGVIPERILESGVGDLINVFVSAASRSDGEPVSDALYEAYTHTLSEVVGHDSDNAFKEVVKYAYDKLNDRPTAARISTSQERADEQYNSFMDSDLDTLNSDERVALLESLFIAKQDGEISWDEKRIISYQKQAYDRGAENFSLHGKPQLERDFNAENKEDFQALLKPTDVRAELKQELKDMPSWQFSERDQRIFSLIKSLDIFTEKELNGGVADQIDEFVTAALSSEGEDVSDQLYKTLTDSIAQTAGDKSAFNSLTKDILDGVNDRWISKGMLENTLQSRGVENLNPEQRINVLESLFIAAKDPDISINESKIIGTQINYYLTGDWSGRSGKLFHRDFNPDAKEDFQLILEDSTAREDLGKMIDRIDQRYVNKYDQSMLKITESLLERDIFTYKELHNGTGDLISLYTSAASGSRTTRVNENLYLALGKDIANTVGQSGNDRAFNFTVKALLEDFKNNYGSYPLEGTFSRLNSNDLTTLSADERTALLESLFIAVSDSDITRHESAVIRRQFQDYQSNG</sequence>
<dbReference type="KEGG" id="ome:OLMES_4067"/>
<accession>A0A1Y0IF36</accession>
<dbReference type="AlphaFoldDB" id="A0A1Y0IF36"/>
<proteinExistence type="predicted"/>
<keyword evidence="2" id="KW-1185">Reference proteome</keyword>
<evidence type="ECO:0000313" key="1">
    <source>
        <dbReference type="EMBL" id="ARU58085.1"/>
    </source>
</evidence>
<evidence type="ECO:0000313" key="2">
    <source>
        <dbReference type="Proteomes" id="UP000196027"/>
    </source>
</evidence>
<dbReference type="EMBL" id="CP021425">
    <property type="protein sequence ID" value="ARU58085.1"/>
    <property type="molecule type" value="Genomic_DNA"/>
</dbReference>
<dbReference type="Proteomes" id="UP000196027">
    <property type="component" value="Chromosome"/>
</dbReference>
<dbReference type="RefSeq" id="WP_087462903.1">
    <property type="nucleotide sequence ID" value="NZ_CP021425.1"/>
</dbReference>
<name>A0A1Y0IF36_9GAMM</name>
<organism evidence="1 2">
    <name type="scientific">Oleiphilus messinensis</name>
    <dbReference type="NCBI Taxonomy" id="141451"/>
    <lineage>
        <taxon>Bacteria</taxon>
        <taxon>Pseudomonadati</taxon>
        <taxon>Pseudomonadota</taxon>
        <taxon>Gammaproteobacteria</taxon>
        <taxon>Oceanospirillales</taxon>
        <taxon>Oleiphilaceae</taxon>
        <taxon>Oleiphilus</taxon>
    </lineage>
</organism>
<reference evidence="1 2" key="1">
    <citation type="submission" date="2017-05" db="EMBL/GenBank/DDBJ databases">
        <title>Genomic insights into alkan degradation activity of Oleiphilus messinensis.</title>
        <authorList>
            <person name="Kozyavkin S.A."/>
            <person name="Slesarev A.I."/>
            <person name="Golyshin P.N."/>
            <person name="Korzhenkov A."/>
            <person name="Golyshina O.N."/>
            <person name="Toshchakov S.V."/>
        </authorList>
    </citation>
    <scope>NUCLEOTIDE SEQUENCE [LARGE SCALE GENOMIC DNA]</scope>
    <source>
        <strain evidence="1 2">ME102</strain>
    </source>
</reference>
<protein>
    <submittedName>
        <fullName evidence="1">Uncharacterized protein</fullName>
    </submittedName>
</protein>